<feature type="transmembrane region" description="Helical" evidence="1">
    <location>
        <begin position="12"/>
        <end position="32"/>
    </location>
</feature>
<dbReference type="EMBL" id="CAJFCI010000039">
    <property type="protein sequence ID" value="CAD5107664.1"/>
    <property type="molecule type" value="Genomic_DNA"/>
</dbReference>
<evidence type="ECO:0000313" key="3">
    <source>
        <dbReference type="Proteomes" id="UP000583387"/>
    </source>
</evidence>
<sequence>MRVESFFEWLGETLGAIIRFIVEGIGGFFAQIGRAGADFLDGLARALGMDPTWLSILALIIGLLLLVHAVRAFLRGSVVYGLVVLLVGLWMLSLLIG</sequence>
<comment type="caution">
    <text evidence="2">The sequence shown here is derived from an EMBL/GenBank/DDBJ whole genome shotgun (WGS) entry which is preliminary data.</text>
</comment>
<evidence type="ECO:0000313" key="2">
    <source>
        <dbReference type="EMBL" id="CAD5107664.1"/>
    </source>
</evidence>
<accession>A0A7U7I8T6</accession>
<feature type="transmembrane region" description="Helical" evidence="1">
    <location>
        <begin position="52"/>
        <end position="70"/>
    </location>
</feature>
<proteinExistence type="predicted"/>
<name>A0A7U7I8T6_9GAMM</name>
<keyword evidence="1" id="KW-0812">Transmembrane</keyword>
<reference evidence="2 3" key="1">
    <citation type="submission" date="2020-08" db="EMBL/GenBank/DDBJ databases">
        <authorList>
            <person name="Criscuolo A."/>
        </authorList>
    </citation>
    <scope>NUCLEOTIDE SEQUENCE [LARGE SCALE GENOMIC DNA]</scope>
    <source>
        <strain evidence="2">CIP111764</strain>
    </source>
</reference>
<keyword evidence="3" id="KW-1185">Reference proteome</keyword>
<feature type="transmembrane region" description="Helical" evidence="1">
    <location>
        <begin position="77"/>
        <end position="96"/>
    </location>
</feature>
<dbReference type="Proteomes" id="UP000583387">
    <property type="component" value="Unassembled WGS sequence"/>
</dbReference>
<keyword evidence="1" id="KW-1133">Transmembrane helix</keyword>
<gene>
    <name evidence="2" type="ORF">PSEWESI4_01938</name>
</gene>
<keyword evidence="1" id="KW-0472">Membrane</keyword>
<organism evidence="2 3">
    <name type="scientific">Zestomonas carbonaria</name>
    <dbReference type="NCBI Taxonomy" id="2762745"/>
    <lineage>
        <taxon>Bacteria</taxon>
        <taxon>Pseudomonadati</taxon>
        <taxon>Pseudomonadota</taxon>
        <taxon>Gammaproteobacteria</taxon>
        <taxon>Pseudomonadales</taxon>
        <taxon>Pseudomonadaceae</taxon>
        <taxon>Zestomonas</taxon>
    </lineage>
</organism>
<protein>
    <submittedName>
        <fullName evidence="2">Uncharacterized protein</fullName>
    </submittedName>
</protein>
<evidence type="ECO:0000256" key="1">
    <source>
        <dbReference type="SAM" id="Phobius"/>
    </source>
</evidence>
<dbReference type="RefSeq" id="WP_187671004.1">
    <property type="nucleotide sequence ID" value="NZ_CAJFCI010000039.1"/>
</dbReference>
<dbReference type="AlphaFoldDB" id="A0A7U7I8T6"/>